<dbReference type="AlphaFoldDB" id="A0A0J5LDS2"/>
<accession>A0A0J5LDS2</accession>
<feature type="chain" id="PRO_5005262571" evidence="1">
    <location>
        <begin position="23"/>
        <end position="73"/>
    </location>
</feature>
<comment type="caution">
    <text evidence="2">The sequence shown here is derived from an EMBL/GenBank/DDBJ whole genome shotgun (WGS) entry which is preliminary data.</text>
</comment>
<keyword evidence="1" id="KW-0732">Signal</keyword>
<dbReference type="RefSeq" id="WP_048277907.1">
    <property type="nucleotide sequence ID" value="NZ_LDZF01000001.1"/>
</dbReference>
<keyword evidence="3" id="KW-1185">Reference proteome</keyword>
<dbReference type="Proteomes" id="UP000036196">
    <property type="component" value="Unassembled WGS sequence"/>
</dbReference>
<dbReference type="PATRIC" id="fig|61647.15.peg.206"/>
<organism evidence="2 3">
    <name type="scientific">Pluralibacter gergoviae</name>
    <name type="common">Enterobacter gergoviae</name>
    <dbReference type="NCBI Taxonomy" id="61647"/>
    <lineage>
        <taxon>Bacteria</taxon>
        <taxon>Pseudomonadati</taxon>
        <taxon>Pseudomonadota</taxon>
        <taxon>Gammaproteobacteria</taxon>
        <taxon>Enterobacterales</taxon>
        <taxon>Enterobacteriaceae</taxon>
        <taxon>Pluralibacter</taxon>
    </lineage>
</organism>
<gene>
    <name evidence="2" type="ORF">ABW06_00960</name>
</gene>
<evidence type="ECO:0000256" key="1">
    <source>
        <dbReference type="SAM" id="SignalP"/>
    </source>
</evidence>
<proteinExistence type="predicted"/>
<name>A0A0J5LDS2_PLUGE</name>
<sequence>MQLMKIALIAAALAAAAGSAVAEDSVDIKVIGHIVPAGCTPSVSDARSLTMARSLPARLSTGLTTIPSWRRKI</sequence>
<reference evidence="2 3" key="1">
    <citation type="submission" date="2015-05" db="EMBL/GenBank/DDBJ databases">
        <title>Genome sequences of Pluralibacter gergoviae.</title>
        <authorList>
            <person name="Greninger A.L."/>
            <person name="Miller S."/>
        </authorList>
    </citation>
    <scope>NUCLEOTIDE SEQUENCE [LARGE SCALE GENOMIC DNA]</scope>
    <source>
        <strain evidence="2 3">JS81F13</strain>
    </source>
</reference>
<feature type="signal peptide" evidence="1">
    <location>
        <begin position="1"/>
        <end position="22"/>
    </location>
</feature>
<evidence type="ECO:0000313" key="2">
    <source>
        <dbReference type="EMBL" id="KMK16544.1"/>
    </source>
</evidence>
<evidence type="ECO:0000313" key="3">
    <source>
        <dbReference type="Proteomes" id="UP000036196"/>
    </source>
</evidence>
<protein>
    <submittedName>
        <fullName evidence="2">Uncharacterized protein</fullName>
    </submittedName>
</protein>
<dbReference type="EMBL" id="LDZF01000001">
    <property type="protein sequence ID" value="KMK16544.1"/>
    <property type="molecule type" value="Genomic_DNA"/>
</dbReference>